<dbReference type="OrthoDB" id="10300585at2759"/>
<keyword evidence="2" id="KW-1185">Reference proteome</keyword>
<proteinExistence type="predicted"/>
<dbReference type="Proteomes" id="UP001165120">
    <property type="component" value="Unassembled WGS sequence"/>
</dbReference>
<evidence type="ECO:0000313" key="2">
    <source>
        <dbReference type="Proteomes" id="UP001165120"/>
    </source>
</evidence>
<evidence type="ECO:0000313" key="1">
    <source>
        <dbReference type="EMBL" id="GME67015.1"/>
    </source>
</evidence>
<sequence length="159" mass="17680">MQLRQILYAAVACAVSFTRFGKCEDSYGDYEYLFLAAKQDMIVNAEQYNDIGFDLAPLQFIDTHTQVDGELTSAYLNLAQQIMTVPWTDRIKSEASYLQTASLDGGNINTSDPDYSRYFYDAGPYSTSSSSSEGGADHLDVSYNYYAYFGIPGIIALLI</sequence>
<accession>A0A9W6SUE9</accession>
<gene>
    <name evidence="1" type="ORF">Cboi02_000044900</name>
</gene>
<reference evidence="1" key="1">
    <citation type="submission" date="2023-04" db="EMBL/GenBank/DDBJ databases">
        <title>Candida boidinii NBRC 10035.</title>
        <authorList>
            <person name="Ichikawa N."/>
            <person name="Sato H."/>
            <person name="Tonouchi N."/>
        </authorList>
    </citation>
    <scope>NUCLEOTIDE SEQUENCE</scope>
    <source>
        <strain evidence="1">NBRC 10035</strain>
    </source>
</reference>
<protein>
    <submittedName>
        <fullName evidence="1">Unnamed protein product</fullName>
    </submittedName>
</protein>
<comment type="caution">
    <text evidence="1">The sequence shown here is derived from an EMBL/GenBank/DDBJ whole genome shotgun (WGS) entry which is preliminary data.</text>
</comment>
<dbReference type="AlphaFoldDB" id="A0A9W6SUE9"/>
<name>A0A9W6SUE9_CANBO</name>
<organism evidence="1 2">
    <name type="scientific">Candida boidinii</name>
    <name type="common">Yeast</name>
    <dbReference type="NCBI Taxonomy" id="5477"/>
    <lineage>
        <taxon>Eukaryota</taxon>
        <taxon>Fungi</taxon>
        <taxon>Dikarya</taxon>
        <taxon>Ascomycota</taxon>
        <taxon>Saccharomycotina</taxon>
        <taxon>Pichiomycetes</taxon>
        <taxon>Pichiales</taxon>
        <taxon>Pichiaceae</taxon>
        <taxon>Ogataea</taxon>
        <taxon>Ogataea/Candida clade</taxon>
    </lineage>
</organism>
<dbReference type="EMBL" id="BSXN01000083">
    <property type="protein sequence ID" value="GME67015.1"/>
    <property type="molecule type" value="Genomic_DNA"/>
</dbReference>